<dbReference type="SUPFAM" id="SSF52540">
    <property type="entry name" value="P-loop containing nucleoside triphosphate hydrolases"/>
    <property type="match status" value="1"/>
</dbReference>
<sequence>MNEVMKALTDDEVTAVGVYGMGGVGKTTMVKHVVAHARKSGIFDCVIMGVVSQSPDYRKIQGTLADLLGVTLGAETEIGRAAGLSKEMKRRNKILIILDDIWGRTELSKIGIPSYKELQKCKSKVLLTTRIRNVCHVMECQEKITLNVLSKEDSWTLFVRIARRSFESTTFDGIAKKVAGECRGLPIALIAVARALGDKELVEWKRAAQRLEKSQSANPDDYGEASECIKLSYDYLKDEDYKSFFLLCCLFPEDHEINIEDLFRYAIGKGLFQDAETMDEVRGTADSVPFKLLNLNMGFW</sequence>
<keyword evidence="2" id="KW-0611">Plant defense</keyword>
<dbReference type="OMA" id="FTYDRED"/>
<dbReference type="Gene3D" id="3.40.50.300">
    <property type="entry name" value="P-loop containing nucleotide triphosphate hydrolases"/>
    <property type="match status" value="1"/>
</dbReference>
<evidence type="ECO:0000313" key="5">
    <source>
        <dbReference type="EMBL" id="PRQ35070.1"/>
    </source>
</evidence>
<proteinExistence type="predicted"/>
<feature type="domain" description="NB-ARC" evidence="4">
    <location>
        <begin position="1"/>
        <end position="162"/>
    </location>
</feature>
<comment type="caution">
    <text evidence="5">The sequence shown here is derived from an EMBL/GenBank/DDBJ whole genome shotgun (WGS) entry which is preliminary data.</text>
</comment>
<dbReference type="GO" id="GO:0005524">
    <property type="term" value="F:ATP binding"/>
    <property type="evidence" value="ECO:0007669"/>
    <property type="project" value="UniProtKB-KW"/>
</dbReference>
<dbReference type="GO" id="GO:0043531">
    <property type="term" value="F:ADP binding"/>
    <property type="evidence" value="ECO:0007669"/>
    <property type="project" value="InterPro"/>
</dbReference>
<evidence type="ECO:0000256" key="2">
    <source>
        <dbReference type="ARBA" id="ARBA00022821"/>
    </source>
</evidence>
<dbReference type="GO" id="GO:0016787">
    <property type="term" value="F:hydrolase activity"/>
    <property type="evidence" value="ECO:0007669"/>
    <property type="project" value="UniProtKB-KW"/>
</dbReference>
<organism evidence="5 6">
    <name type="scientific">Rosa chinensis</name>
    <name type="common">China rose</name>
    <dbReference type="NCBI Taxonomy" id="74649"/>
    <lineage>
        <taxon>Eukaryota</taxon>
        <taxon>Viridiplantae</taxon>
        <taxon>Streptophyta</taxon>
        <taxon>Embryophyta</taxon>
        <taxon>Tracheophyta</taxon>
        <taxon>Spermatophyta</taxon>
        <taxon>Magnoliopsida</taxon>
        <taxon>eudicotyledons</taxon>
        <taxon>Gunneridae</taxon>
        <taxon>Pentapetalae</taxon>
        <taxon>rosids</taxon>
        <taxon>fabids</taxon>
        <taxon>Rosales</taxon>
        <taxon>Rosaceae</taxon>
        <taxon>Rosoideae</taxon>
        <taxon>Rosoideae incertae sedis</taxon>
        <taxon>Rosa</taxon>
    </lineage>
</organism>
<reference evidence="5 6" key="1">
    <citation type="journal article" date="2018" name="Nat. Genet.">
        <title>The Rosa genome provides new insights in the design of modern roses.</title>
        <authorList>
            <person name="Bendahmane M."/>
        </authorList>
    </citation>
    <scope>NUCLEOTIDE SEQUENCE [LARGE SCALE GENOMIC DNA]</scope>
    <source>
        <strain evidence="6">cv. Old Blush</strain>
    </source>
</reference>
<keyword evidence="5" id="KW-0378">Hydrolase</keyword>
<dbReference type="InterPro" id="IPR027417">
    <property type="entry name" value="P-loop_NTPase"/>
</dbReference>
<dbReference type="InterPro" id="IPR002182">
    <property type="entry name" value="NB-ARC"/>
</dbReference>
<gene>
    <name evidence="5" type="ORF">RchiOBHm_Chr5g0076011</name>
</gene>
<dbReference type="FunFam" id="3.40.50.300:FF:001091">
    <property type="entry name" value="Probable disease resistance protein At1g61300"/>
    <property type="match status" value="1"/>
</dbReference>
<evidence type="ECO:0000313" key="6">
    <source>
        <dbReference type="Proteomes" id="UP000238479"/>
    </source>
</evidence>
<dbReference type="Proteomes" id="UP000238479">
    <property type="component" value="Chromosome 5"/>
</dbReference>
<keyword evidence="3" id="KW-0067">ATP-binding</keyword>
<dbReference type="PANTHER" id="PTHR33463">
    <property type="entry name" value="NB-ARC DOMAIN-CONTAINING PROTEIN-RELATED"/>
    <property type="match status" value="1"/>
</dbReference>
<protein>
    <submittedName>
        <fullName evidence="5">Putative P-loop containing nucleoside triphosphate hydrolase</fullName>
    </submittedName>
</protein>
<dbReference type="Gramene" id="PRQ35070">
    <property type="protein sequence ID" value="PRQ35070"/>
    <property type="gene ID" value="RchiOBHm_Chr5g0076011"/>
</dbReference>
<dbReference type="GO" id="GO:0006952">
    <property type="term" value="P:defense response"/>
    <property type="evidence" value="ECO:0007669"/>
    <property type="project" value="UniProtKB-KW"/>
</dbReference>
<dbReference type="PRINTS" id="PR00364">
    <property type="entry name" value="DISEASERSIST"/>
</dbReference>
<dbReference type="InterPro" id="IPR050905">
    <property type="entry name" value="Plant_NBS-LRR"/>
</dbReference>
<name>A0A2P6QLL8_ROSCH</name>
<dbReference type="InterPro" id="IPR042197">
    <property type="entry name" value="Apaf_helical"/>
</dbReference>
<accession>A0A2P6QLL8</accession>
<dbReference type="EMBL" id="PDCK01000043">
    <property type="protein sequence ID" value="PRQ35070.1"/>
    <property type="molecule type" value="Genomic_DNA"/>
</dbReference>
<dbReference type="Pfam" id="PF00931">
    <property type="entry name" value="NB-ARC"/>
    <property type="match status" value="1"/>
</dbReference>
<dbReference type="AlphaFoldDB" id="A0A2P6QLL8"/>
<evidence type="ECO:0000256" key="1">
    <source>
        <dbReference type="ARBA" id="ARBA00022741"/>
    </source>
</evidence>
<evidence type="ECO:0000259" key="4">
    <source>
        <dbReference type="Pfam" id="PF00931"/>
    </source>
</evidence>
<evidence type="ECO:0000256" key="3">
    <source>
        <dbReference type="ARBA" id="ARBA00022840"/>
    </source>
</evidence>
<keyword evidence="1" id="KW-0547">Nucleotide-binding</keyword>
<dbReference type="Gene3D" id="1.10.8.430">
    <property type="entry name" value="Helical domain of apoptotic protease-activating factors"/>
    <property type="match status" value="1"/>
</dbReference>
<dbReference type="PANTHER" id="PTHR33463:SF203">
    <property type="entry name" value="AAA+ ATPASE DOMAIN-CONTAINING PROTEIN"/>
    <property type="match status" value="1"/>
</dbReference>
<keyword evidence="6" id="KW-1185">Reference proteome</keyword>